<dbReference type="EMBL" id="SGJD01001132">
    <property type="protein sequence ID" value="KAB0401866.1"/>
    <property type="molecule type" value="Genomic_DNA"/>
</dbReference>
<evidence type="ECO:0000313" key="2">
    <source>
        <dbReference type="EMBL" id="KAB0401866.1"/>
    </source>
</evidence>
<comment type="caution">
    <text evidence="2">The sequence shown here is derived from an EMBL/GenBank/DDBJ whole genome shotgun (WGS) entry which is preliminary data.</text>
</comment>
<accession>A0A6A1Q6J8</accession>
<evidence type="ECO:0000256" key="1">
    <source>
        <dbReference type="SAM" id="MobiDB-lite"/>
    </source>
</evidence>
<reference evidence="2 3" key="1">
    <citation type="journal article" date="2019" name="PLoS ONE">
        <title>Genomic analyses reveal an absence of contemporary introgressive admixture between fin whales and blue whales, despite known hybrids.</title>
        <authorList>
            <person name="Westbury M.V."/>
            <person name="Petersen B."/>
            <person name="Lorenzen E.D."/>
        </authorList>
    </citation>
    <scope>NUCLEOTIDE SEQUENCE [LARGE SCALE GENOMIC DNA]</scope>
    <source>
        <strain evidence="2">FinWhale-01</strain>
    </source>
</reference>
<dbReference type="Proteomes" id="UP000437017">
    <property type="component" value="Unassembled WGS sequence"/>
</dbReference>
<organism evidence="2 3">
    <name type="scientific">Balaenoptera physalus</name>
    <name type="common">Fin whale</name>
    <name type="synonym">Balaena physalus</name>
    <dbReference type="NCBI Taxonomy" id="9770"/>
    <lineage>
        <taxon>Eukaryota</taxon>
        <taxon>Metazoa</taxon>
        <taxon>Chordata</taxon>
        <taxon>Craniata</taxon>
        <taxon>Vertebrata</taxon>
        <taxon>Euteleostomi</taxon>
        <taxon>Mammalia</taxon>
        <taxon>Eutheria</taxon>
        <taxon>Laurasiatheria</taxon>
        <taxon>Artiodactyla</taxon>
        <taxon>Whippomorpha</taxon>
        <taxon>Cetacea</taxon>
        <taxon>Mysticeti</taxon>
        <taxon>Balaenopteridae</taxon>
        <taxon>Balaenoptera</taxon>
    </lineage>
</organism>
<keyword evidence="3" id="KW-1185">Reference proteome</keyword>
<protein>
    <submittedName>
        <fullName evidence="2">Uncharacterized protein</fullName>
    </submittedName>
</protein>
<proteinExistence type="predicted"/>
<feature type="non-terminal residue" evidence="2">
    <location>
        <position position="1"/>
    </location>
</feature>
<dbReference type="AlphaFoldDB" id="A0A6A1Q6J8"/>
<feature type="region of interest" description="Disordered" evidence="1">
    <location>
        <begin position="90"/>
        <end position="129"/>
    </location>
</feature>
<sequence length="129" mass="14192">EHTYVPMSSIIYLATHPSTPRSIYLFTIPIHPLISPFTPHPPTHASIYSPFHPQIPSPIHSFTHYPPSHLPINPSIHLLSTHPSIHSSINALLPPIPGRSEKPQSAGRARRSQAQGNRGCVGSARRTIN</sequence>
<name>A0A6A1Q6J8_BALPH</name>
<gene>
    <name evidence="2" type="ORF">E2I00_010847</name>
</gene>
<evidence type="ECO:0000313" key="3">
    <source>
        <dbReference type="Proteomes" id="UP000437017"/>
    </source>
</evidence>